<dbReference type="Gene3D" id="1.10.10.10">
    <property type="entry name" value="Winged helix-like DNA-binding domain superfamily/Winged helix DNA-binding domain"/>
    <property type="match status" value="1"/>
</dbReference>
<dbReference type="InterPro" id="IPR000717">
    <property type="entry name" value="PCI_dom"/>
</dbReference>
<evidence type="ECO:0000259" key="3">
    <source>
        <dbReference type="PROSITE" id="PS50250"/>
    </source>
</evidence>
<dbReference type="PANTHER" id="PTHR12732:SF0">
    <property type="entry name" value="PCI DOMAIN-CONTAINING PROTEIN 2"/>
    <property type="match status" value="1"/>
</dbReference>
<dbReference type="GO" id="GO:0003690">
    <property type="term" value="F:double-stranded DNA binding"/>
    <property type="evidence" value="ECO:0007669"/>
    <property type="project" value="InterPro"/>
</dbReference>
<evidence type="ECO:0000256" key="1">
    <source>
        <dbReference type="ARBA" id="ARBA00025771"/>
    </source>
</evidence>
<gene>
    <name evidence="4" type="ORF">DM02DRAFT_609474</name>
</gene>
<comment type="similarity">
    <text evidence="1">Belongs to the CSN12 family.</text>
</comment>
<dbReference type="Pfam" id="PF01399">
    <property type="entry name" value="PCI"/>
    <property type="match status" value="1"/>
</dbReference>
<dbReference type="PROSITE" id="PS50250">
    <property type="entry name" value="PCI"/>
    <property type="match status" value="1"/>
</dbReference>
<reference evidence="4 5" key="1">
    <citation type="journal article" date="2018" name="Sci. Rep.">
        <title>Comparative genomics provides insights into the lifestyle and reveals functional heterogeneity of dark septate endophytic fungi.</title>
        <authorList>
            <person name="Knapp D.G."/>
            <person name="Nemeth J.B."/>
            <person name="Barry K."/>
            <person name="Hainaut M."/>
            <person name="Henrissat B."/>
            <person name="Johnson J."/>
            <person name="Kuo A."/>
            <person name="Lim J.H.P."/>
            <person name="Lipzen A."/>
            <person name="Nolan M."/>
            <person name="Ohm R.A."/>
            <person name="Tamas L."/>
            <person name="Grigoriev I.V."/>
            <person name="Spatafora J.W."/>
            <person name="Nagy L.G."/>
            <person name="Kovacs G.M."/>
        </authorList>
    </citation>
    <scope>NUCLEOTIDE SEQUENCE [LARGE SCALE GENOMIC DNA]</scope>
    <source>
        <strain evidence="4 5">DSE2036</strain>
    </source>
</reference>
<evidence type="ECO:0000256" key="2">
    <source>
        <dbReference type="ARBA" id="ARBA00073854"/>
    </source>
</evidence>
<dbReference type="SMART" id="SM00753">
    <property type="entry name" value="PAM"/>
    <property type="match status" value="1"/>
</dbReference>
<dbReference type="EMBL" id="KZ805307">
    <property type="protein sequence ID" value="PVI06670.1"/>
    <property type="molecule type" value="Genomic_DNA"/>
</dbReference>
<accession>A0A2V1EBD0</accession>
<dbReference type="PANTHER" id="PTHR12732">
    <property type="entry name" value="UNCHARACTERIZED PROTEASOME COMPONENT REGION PCI-CONTAINING"/>
    <property type="match status" value="1"/>
</dbReference>
<evidence type="ECO:0000313" key="5">
    <source>
        <dbReference type="Proteomes" id="UP000244855"/>
    </source>
</evidence>
<proteinExistence type="inferred from homology"/>
<dbReference type="FunFam" id="1.10.10.10:FF:000366">
    <property type="entry name" value="COP9 signalosome complex subunit"/>
    <property type="match status" value="1"/>
</dbReference>
<dbReference type="STRING" id="97972.A0A2V1EBD0"/>
<dbReference type="AlphaFoldDB" id="A0A2V1EBD0"/>
<organism evidence="4 5">
    <name type="scientific">Periconia macrospinosa</name>
    <dbReference type="NCBI Taxonomy" id="97972"/>
    <lineage>
        <taxon>Eukaryota</taxon>
        <taxon>Fungi</taxon>
        <taxon>Dikarya</taxon>
        <taxon>Ascomycota</taxon>
        <taxon>Pezizomycotina</taxon>
        <taxon>Dothideomycetes</taxon>
        <taxon>Pleosporomycetidae</taxon>
        <taxon>Pleosporales</taxon>
        <taxon>Massarineae</taxon>
        <taxon>Periconiaceae</taxon>
        <taxon>Periconia</taxon>
    </lineage>
</organism>
<dbReference type="GO" id="GO:0003723">
    <property type="term" value="F:RNA binding"/>
    <property type="evidence" value="ECO:0007669"/>
    <property type="project" value="InterPro"/>
</dbReference>
<keyword evidence="5" id="KW-1185">Reference proteome</keyword>
<feature type="domain" description="PCI" evidence="3">
    <location>
        <begin position="253"/>
        <end position="457"/>
    </location>
</feature>
<sequence length="463" mass="52585">MQDALAEFYTAYASGSAVAVAHFLNPISPPQNPGRLYDFWRTTNEVRVGGDVQYALESRLRRHMSPNEINAWVDVISAYWRGVDKIVKAEQAENQGKLAERQAIDVYDAWKDLTSTFIKYISNGALPHWAVFTLYFTANHLRKFALKADEQMAKAKPVTFSSGFQDDIVSTTPRNEKLEEAARVFNRIFALCLGDRNPELMSSRKWGVYCIANLQFKTYFKLKTISLSKNVVKSIAAQSDLPQFHLYPASHRVTYMYYVGVISFLQEDYTMAEASLTEAWNSCYAYSSKNQELIMSYLIPCRLITEHKIPSAQLLNQFPHLRSLFGDLMDSIKKGDLSGFDKALTEGEPEFVKRRIFLTLERSRDIALRNLFRKVFLSAGYEDLKEGQTENDRIRKSRIPISHFAAALRMSTAGTGSSQVVDDDEVECLLANMIYKGHMKGYISRDHGMVVLNKKGAFPKTGV</sequence>
<dbReference type="InterPro" id="IPR045114">
    <property type="entry name" value="Csn12-like"/>
</dbReference>
<name>A0A2V1EBD0_9PLEO</name>
<dbReference type="OrthoDB" id="10252687at2759"/>
<dbReference type="Proteomes" id="UP000244855">
    <property type="component" value="Unassembled WGS sequence"/>
</dbReference>
<evidence type="ECO:0000313" key="4">
    <source>
        <dbReference type="EMBL" id="PVI06670.1"/>
    </source>
</evidence>
<protein>
    <recommendedName>
        <fullName evidence="2">Protein CSN12 homolog</fullName>
    </recommendedName>
</protein>
<dbReference type="InterPro" id="IPR036388">
    <property type="entry name" value="WH-like_DNA-bd_sf"/>
</dbReference>